<evidence type="ECO:0000256" key="3">
    <source>
        <dbReference type="PIRSR" id="PIRSR001430-1"/>
    </source>
</evidence>
<dbReference type="InterPro" id="IPR001406">
    <property type="entry name" value="PsdUridine_synth_TruA"/>
</dbReference>
<name>A0A520KX08_9EURY</name>
<dbReference type="Pfam" id="PF01416">
    <property type="entry name" value="PseudoU_synth_1"/>
    <property type="match status" value="1"/>
</dbReference>
<dbReference type="EMBL" id="RXIL01000070">
    <property type="protein sequence ID" value="RZN69679.1"/>
    <property type="molecule type" value="Genomic_DNA"/>
</dbReference>
<dbReference type="Proteomes" id="UP000320766">
    <property type="component" value="Unassembled WGS sequence"/>
</dbReference>
<dbReference type="GO" id="GO:0003723">
    <property type="term" value="F:RNA binding"/>
    <property type="evidence" value="ECO:0007669"/>
    <property type="project" value="InterPro"/>
</dbReference>
<dbReference type="NCBIfam" id="TIGR00071">
    <property type="entry name" value="hisT_truA"/>
    <property type="match status" value="1"/>
</dbReference>
<protein>
    <recommendedName>
        <fullName evidence="2">tRNA pseudouridine synthase A</fullName>
        <ecNumber evidence="2">5.4.99.12</ecNumber>
    </recommendedName>
    <alternativeName>
        <fullName evidence="2">tRNA pseudouridine(38-40) synthase</fullName>
    </alternativeName>
    <alternativeName>
        <fullName evidence="2">tRNA pseudouridylate synthase I</fullName>
    </alternativeName>
    <alternativeName>
        <fullName evidence="2">tRNA-uridine isomerase I</fullName>
    </alternativeName>
</protein>
<dbReference type="SUPFAM" id="SSF55120">
    <property type="entry name" value="Pseudouridine synthase"/>
    <property type="match status" value="1"/>
</dbReference>
<evidence type="ECO:0000256" key="1">
    <source>
        <dbReference type="ARBA" id="ARBA00023235"/>
    </source>
</evidence>
<dbReference type="InterPro" id="IPR020097">
    <property type="entry name" value="PsdUridine_synth_TruA_a/b_dom"/>
</dbReference>
<evidence type="ECO:0000256" key="5">
    <source>
        <dbReference type="RuleBase" id="RU003792"/>
    </source>
</evidence>
<dbReference type="GO" id="GO:0031119">
    <property type="term" value="P:tRNA pseudouridine synthesis"/>
    <property type="evidence" value="ECO:0007669"/>
    <property type="project" value="UniProtKB-UniRule"/>
</dbReference>
<sequence length="289" mass="33654">MRVAFKLAYIGWNYFGMQRQKGMRTIQEEVENALMKSGVIKSRTFEGIKYAGRTDRGVNAIGQVISFDIDCEKEYLCRPRVLNSCLPRDIQFLAYSRVNDSFDPRRDAVKRYYRQMVHKELNLDRTSEAIKRLIGSHDFTNFTNRGSRDESNIRNVEKICIRNFGSYAAIDFVADSFTWNMVRRLSSAILKISNGEKDLGWLDKMLSLEEKEGIQPLPPYGLILMDIKYDGIEFEVDRYSLNRFLDTLNRIYEDYLMRGSAINEMRSFVSRELNGSVETSDDANDIWNL</sequence>
<evidence type="ECO:0000259" key="6">
    <source>
        <dbReference type="Pfam" id="PF01416"/>
    </source>
</evidence>
<comment type="caution">
    <text evidence="7">The sequence shown here is derived from an EMBL/GenBank/DDBJ whole genome shotgun (WGS) entry which is preliminary data.</text>
</comment>
<feature type="binding site" evidence="2 4">
    <location>
        <position position="113"/>
    </location>
    <ligand>
        <name>substrate</name>
    </ligand>
</feature>
<dbReference type="AlphaFoldDB" id="A0A520KX08"/>
<proteinExistence type="inferred from homology"/>
<reference evidence="7 8" key="1">
    <citation type="journal article" date="2019" name="Nat. Microbiol.">
        <title>Wide diversity of methane and short-chain alkane metabolisms in uncultured archaea.</title>
        <authorList>
            <person name="Borrel G."/>
            <person name="Adam P.S."/>
            <person name="McKay L.J."/>
            <person name="Chen L.X."/>
            <person name="Sierra-Garcia I.N."/>
            <person name="Sieber C.M."/>
            <person name="Letourneur Q."/>
            <person name="Ghozlane A."/>
            <person name="Andersen G.L."/>
            <person name="Li W.J."/>
            <person name="Hallam S.J."/>
            <person name="Muyzer G."/>
            <person name="de Oliveira V.M."/>
            <person name="Inskeep W.P."/>
            <person name="Banfield J.F."/>
            <person name="Gribaldo S."/>
        </authorList>
    </citation>
    <scope>NUCLEOTIDE SEQUENCE [LARGE SCALE GENOMIC DNA]</scope>
    <source>
        <strain evidence="7">NM1b</strain>
    </source>
</reference>
<dbReference type="PIRSF" id="PIRSF001430">
    <property type="entry name" value="tRNA_psdUrid_synth"/>
    <property type="match status" value="1"/>
</dbReference>
<keyword evidence="2 5" id="KW-0819">tRNA processing</keyword>
<dbReference type="PANTHER" id="PTHR11142">
    <property type="entry name" value="PSEUDOURIDYLATE SYNTHASE"/>
    <property type="match status" value="1"/>
</dbReference>
<dbReference type="Gene3D" id="3.30.70.580">
    <property type="entry name" value="Pseudouridine synthase I, catalytic domain, N-terminal subdomain"/>
    <property type="match status" value="1"/>
</dbReference>
<organism evidence="7 8">
    <name type="scientific">Candidatus Methanolliviera hydrocarbonicum</name>
    <dbReference type="NCBI Taxonomy" id="2491085"/>
    <lineage>
        <taxon>Archaea</taxon>
        <taxon>Methanobacteriati</taxon>
        <taxon>Methanobacteriota</taxon>
        <taxon>Candidatus Methanoliparia</taxon>
        <taxon>Candidatus Methanoliparales</taxon>
        <taxon>Candidatus Methanollivieraceae</taxon>
        <taxon>Candidatus Methanolliviera</taxon>
    </lineage>
</organism>
<comment type="catalytic activity">
    <reaction evidence="2 5">
        <text>uridine(38/39/40) in tRNA = pseudouridine(38/39/40) in tRNA</text>
        <dbReference type="Rhea" id="RHEA:22376"/>
        <dbReference type="Rhea" id="RHEA-COMP:10085"/>
        <dbReference type="Rhea" id="RHEA-COMP:10087"/>
        <dbReference type="ChEBI" id="CHEBI:65314"/>
        <dbReference type="ChEBI" id="CHEBI:65315"/>
        <dbReference type="EC" id="5.4.99.12"/>
    </reaction>
</comment>
<feature type="active site" description="Nucleophile" evidence="2 3">
    <location>
        <position position="55"/>
    </location>
</feature>
<accession>A0A520KX08</accession>
<dbReference type="GO" id="GO:0160147">
    <property type="term" value="F:tRNA pseudouridine(38-40) synthase activity"/>
    <property type="evidence" value="ECO:0007669"/>
    <property type="project" value="UniProtKB-EC"/>
</dbReference>
<comment type="similarity">
    <text evidence="2 5">Belongs to the tRNA pseudouridine synthase TruA family.</text>
</comment>
<dbReference type="InterPro" id="IPR020094">
    <property type="entry name" value="TruA/RsuA/RluB/E/F_N"/>
</dbReference>
<feature type="domain" description="Pseudouridine synthase I TruA alpha/beta" evidence="6">
    <location>
        <begin position="129"/>
        <end position="230"/>
    </location>
</feature>
<comment type="function">
    <text evidence="2">Formation of pseudouridine at positions 38, 39 and 40 in the anticodon stem and loop of transfer RNAs.</text>
</comment>
<evidence type="ECO:0000313" key="8">
    <source>
        <dbReference type="Proteomes" id="UP000320766"/>
    </source>
</evidence>
<evidence type="ECO:0000256" key="2">
    <source>
        <dbReference type="HAMAP-Rule" id="MF_00171"/>
    </source>
</evidence>
<comment type="caution">
    <text evidence="2">Lacks conserved residue(s) required for the propagation of feature annotation.</text>
</comment>
<evidence type="ECO:0000313" key="7">
    <source>
        <dbReference type="EMBL" id="RZN69679.1"/>
    </source>
</evidence>
<gene>
    <name evidence="2 7" type="primary">truA</name>
    <name evidence="7" type="ORF">EF807_04270</name>
</gene>
<dbReference type="EC" id="5.4.99.12" evidence="2"/>
<keyword evidence="1 2" id="KW-0413">Isomerase</keyword>
<dbReference type="InterPro" id="IPR020103">
    <property type="entry name" value="PsdUridine_synth_cat_dom_sf"/>
</dbReference>
<dbReference type="HAMAP" id="MF_00171">
    <property type="entry name" value="TruA"/>
    <property type="match status" value="1"/>
</dbReference>
<dbReference type="PANTHER" id="PTHR11142:SF0">
    <property type="entry name" value="TRNA PSEUDOURIDINE SYNTHASE-LIKE 1"/>
    <property type="match status" value="1"/>
</dbReference>
<evidence type="ECO:0000256" key="4">
    <source>
        <dbReference type="PIRSR" id="PIRSR001430-2"/>
    </source>
</evidence>